<dbReference type="RefSeq" id="WP_034212348.1">
    <property type="nucleotide sequence ID" value="NZ_CAUQHB010000058.1"/>
</dbReference>
<feature type="transmembrane region" description="Helical" evidence="1">
    <location>
        <begin position="16"/>
        <end position="36"/>
    </location>
</feature>
<keyword evidence="1" id="KW-0812">Transmembrane</keyword>
<dbReference type="EMBL" id="RRCO01000008">
    <property type="protein sequence ID" value="RRJ24251.1"/>
    <property type="molecule type" value="Genomic_DNA"/>
</dbReference>
<reference evidence="2 3" key="1">
    <citation type="submission" date="2018-11" db="EMBL/GenBank/DDBJ databases">
        <title>Genome sequencing of Lachnoanaerobaculum sp. KCOM 2030 (= ChDC B114).</title>
        <authorList>
            <person name="Kook J.-K."/>
            <person name="Park S.-N."/>
            <person name="Lim Y.K."/>
        </authorList>
    </citation>
    <scope>NUCLEOTIDE SEQUENCE [LARGE SCALE GENOMIC DNA]</scope>
    <source>
        <strain evidence="2 3">KCOM 2030</strain>
    </source>
</reference>
<keyword evidence="1" id="KW-0472">Membrane</keyword>
<proteinExistence type="predicted"/>
<keyword evidence="3" id="KW-1185">Reference proteome</keyword>
<dbReference type="AlphaFoldDB" id="A0A3P3QSU2"/>
<organism evidence="2 3">
    <name type="scientific">Lachnoanaerobaculum gingivalis</name>
    <dbReference type="NCBI Taxonomy" id="2490855"/>
    <lineage>
        <taxon>Bacteria</taxon>
        <taxon>Bacillati</taxon>
        <taxon>Bacillota</taxon>
        <taxon>Clostridia</taxon>
        <taxon>Lachnospirales</taxon>
        <taxon>Lachnospiraceae</taxon>
        <taxon>Lachnoanaerobaculum</taxon>
    </lineage>
</organism>
<protein>
    <submittedName>
        <fullName evidence="2">Arabinan synthesis protein</fullName>
    </submittedName>
</protein>
<keyword evidence="1" id="KW-1133">Transmembrane helix</keyword>
<name>A0A3P3QSU2_9FIRM</name>
<dbReference type="OrthoDB" id="1771181at2"/>
<gene>
    <name evidence="2" type="ORF">EHV10_13965</name>
</gene>
<dbReference type="Proteomes" id="UP000272490">
    <property type="component" value="Unassembled WGS sequence"/>
</dbReference>
<sequence length="102" mass="11657">MARKRKKAGAISENKFAIIFVTGVVLSVAIILGVKVNSIKQELAKRESYNQKVIEELESEDERSKKLEEQRKYVQTDSYIIEMAREKLGLVFPDEIAIKAEK</sequence>
<evidence type="ECO:0000313" key="3">
    <source>
        <dbReference type="Proteomes" id="UP000272490"/>
    </source>
</evidence>
<accession>A0A3P3QSU2</accession>
<dbReference type="Pfam" id="PF04977">
    <property type="entry name" value="DivIC"/>
    <property type="match status" value="1"/>
</dbReference>
<comment type="caution">
    <text evidence="2">The sequence shown here is derived from an EMBL/GenBank/DDBJ whole genome shotgun (WGS) entry which is preliminary data.</text>
</comment>
<evidence type="ECO:0000256" key="1">
    <source>
        <dbReference type="SAM" id="Phobius"/>
    </source>
</evidence>
<dbReference type="InterPro" id="IPR007060">
    <property type="entry name" value="FtsL/DivIC"/>
</dbReference>
<evidence type="ECO:0000313" key="2">
    <source>
        <dbReference type="EMBL" id="RRJ24251.1"/>
    </source>
</evidence>